<proteinExistence type="predicted"/>
<keyword evidence="1" id="KW-0378">Hydrolase</keyword>
<keyword evidence="4" id="KW-1185">Reference proteome</keyword>
<dbReference type="InterPro" id="IPR051218">
    <property type="entry name" value="Sec_MonoDiacylglyc_Lipase"/>
</dbReference>
<dbReference type="Gramene" id="Manes.15G015900.1.v8.1">
    <property type="protein sequence ID" value="Manes.15G015900.1.v8.1.CDS"/>
    <property type="gene ID" value="Manes.15G015900.v8.1"/>
</dbReference>
<dbReference type="InterPro" id="IPR029058">
    <property type="entry name" value="AB_hydrolase_fold"/>
</dbReference>
<dbReference type="OrthoDB" id="426718at2759"/>
<evidence type="ECO:0000313" key="3">
    <source>
        <dbReference type="EMBL" id="OAY27786.1"/>
    </source>
</evidence>
<gene>
    <name evidence="3" type="ORF">MANES_15G015900v8</name>
</gene>
<evidence type="ECO:0000313" key="4">
    <source>
        <dbReference type="Proteomes" id="UP000091857"/>
    </source>
</evidence>
<comment type="caution">
    <text evidence="3">The sequence shown here is derived from an EMBL/GenBank/DDBJ whole genome shotgun (WGS) entry which is preliminary data.</text>
</comment>
<dbReference type="GO" id="GO:0016787">
    <property type="term" value="F:hydrolase activity"/>
    <property type="evidence" value="ECO:0007669"/>
    <property type="project" value="UniProtKB-KW"/>
</dbReference>
<dbReference type="Proteomes" id="UP000091857">
    <property type="component" value="Chromosome 15"/>
</dbReference>
<dbReference type="EMBL" id="CM004401">
    <property type="protein sequence ID" value="OAY27786.1"/>
    <property type="molecule type" value="Genomic_DNA"/>
</dbReference>
<dbReference type="AlphaFoldDB" id="A0A2C9UD36"/>
<evidence type="ECO:0000259" key="2">
    <source>
        <dbReference type="Pfam" id="PF01764"/>
    </source>
</evidence>
<dbReference type="OMA" id="MEPRRWL"/>
<reference evidence="4" key="1">
    <citation type="journal article" date="2016" name="Nat. Biotechnol.">
        <title>Sequencing wild and cultivated cassava and related species reveals extensive interspecific hybridization and genetic diversity.</title>
        <authorList>
            <person name="Bredeson J.V."/>
            <person name="Lyons J.B."/>
            <person name="Prochnik S.E."/>
            <person name="Wu G.A."/>
            <person name="Ha C.M."/>
            <person name="Edsinger-Gonzales E."/>
            <person name="Grimwood J."/>
            <person name="Schmutz J."/>
            <person name="Rabbi I.Y."/>
            <person name="Egesi C."/>
            <person name="Nauluvula P."/>
            <person name="Lebot V."/>
            <person name="Ndunguru J."/>
            <person name="Mkamilo G."/>
            <person name="Bart R.S."/>
            <person name="Setter T.L."/>
            <person name="Gleadow R.M."/>
            <person name="Kulakow P."/>
            <person name="Ferguson M.E."/>
            <person name="Rounsley S."/>
            <person name="Rokhsar D.S."/>
        </authorList>
    </citation>
    <scope>NUCLEOTIDE SEQUENCE [LARGE SCALE GENOMIC DNA]</scope>
    <source>
        <strain evidence="4">cv. AM560-2</strain>
    </source>
</reference>
<dbReference type="GO" id="GO:0006629">
    <property type="term" value="P:lipid metabolic process"/>
    <property type="evidence" value="ECO:0007669"/>
    <property type="project" value="InterPro"/>
</dbReference>
<accession>A0A2C9UD36</accession>
<dbReference type="Gene3D" id="3.40.50.1820">
    <property type="entry name" value="alpha/beta hydrolase"/>
    <property type="match status" value="1"/>
</dbReference>
<organism evidence="3 4">
    <name type="scientific">Manihot esculenta</name>
    <name type="common">Cassava</name>
    <name type="synonym">Jatropha manihot</name>
    <dbReference type="NCBI Taxonomy" id="3983"/>
    <lineage>
        <taxon>Eukaryota</taxon>
        <taxon>Viridiplantae</taxon>
        <taxon>Streptophyta</taxon>
        <taxon>Embryophyta</taxon>
        <taxon>Tracheophyta</taxon>
        <taxon>Spermatophyta</taxon>
        <taxon>Magnoliopsida</taxon>
        <taxon>eudicotyledons</taxon>
        <taxon>Gunneridae</taxon>
        <taxon>Pentapetalae</taxon>
        <taxon>rosids</taxon>
        <taxon>fabids</taxon>
        <taxon>Malpighiales</taxon>
        <taxon>Euphorbiaceae</taxon>
        <taxon>Crotonoideae</taxon>
        <taxon>Manihoteae</taxon>
        <taxon>Manihot</taxon>
    </lineage>
</organism>
<dbReference type="Pfam" id="PF01764">
    <property type="entry name" value="Lipase_3"/>
    <property type="match status" value="1"/>
</dbReference>
<name>A0A2C9UD36_MANES</name>
<dbReference type="PANTHER" id="PTHR45856:SF11">
    <property type="entry name" value="FUNGAL LIPASE-LIKE DOMAIN-CONTAINING PROTEIN"/>
    <property type="match status" value="1"/>
</dbReference>
<dbReference type="InterPro" id="IPR002921">
    <property type="entry name" value="Fungal_lipase-type"/>
</dbReference>
<feature type="domain" description="Fungal lipase-type" evidence="2">
    <location>
        <begin position="114"/>
        <end position="252"/>
    </location>
</feature>
<protein>
    <recommendedName>
        <fullName evidence="2">Fungal lipase-type domain-containing protein</fullName>
    </recommendedName>
</protein>
<evidence type="ECO:0000256" key="1">
    <source>
        <dbReference type="ARBA" id="ARBA00022801"/>
    </source>
</evidence>
<dbReference type="SUPFAM" id="SSF53474">
    <property type="entry name" value="alpha/beta-Hydrolases"/>
    <property type="match status" value="1"/>
</dbReference>
<dbReference type="CDD" id="cd00519">
    <property type="entry name" value="Lipase_3"/>
    <property type="match status" value="1"/>
</dbReference>
<dbReference type="PANTHER" id="PTHR45856">
    <property type="entry name" value="ALPHA/BETA-HYDROLASES SUPERFAMILY PROTEIN"/>
    <property type="match status" value="1"/>
</dbReference>
<sequence length="366" mass="41573">MSFYYLIMFNNMGHRRRLILAIFVVFLFVLSSGRELQVKHKHIDHLPVYNHTLATILVEYASAVYLSDMTELFTWTCSRCNDLTEGFEIIDLIVDIQHCLQAFVGVAKNLNAVVVAFRGTQGLSIQNWVEDLFWKQLDLNYPGMPDAMVHHGFYSAYHNTTLRPAILNAIKRANDYYGDLDIMVTGHSMGGAMAAFCGLDLTVNHKAKSVMVMTFGQPRIGNAAFVSYYSRFVPNTIRVTHDRDIVPHLPPYYSYFPQKTYHHFPREVWLYNVGLGSLIYRVEKVCDDTGEDPTCSRSVSVTSILDHLIYYGIDLRGRASICGIVMDPRVKEYGRTDVEGNFVLSRDPASPILKLKTDMYAGGNHV</sequence>